<dbReference type="Gene3D" id="1.10.10.10">
    <property type="entry name" value="Winged helix-like DNA-binding domain superfamily/Winged helix DNA-binding domain"/>
    <property type="match status" value="1"/>
</dbReference>
<dbReference type="EMBL" id="FQXJ01000045">
    <property type="protein sequence ID" value="SHJ19558.1"/>
    <property type="molecule type" value="Genomic_DNA"/>
</dbReference>
<evidence type="ECO:0000256" key="1">
    <source>
        <dbReference type="ARBA" id="ARBA00023015"/>
    </source>
</evidence>
<accession>A0A1M6HBD9</accession>
<dbReference type="AlphaFoldDB" id="A0A1M6HBD9"/>
<dbReference type="InterPro" id="IPR041617">
    <property type="entry name" value="TPR_MalT"/>
</dbReference>
<dbReference type="InterPro" id="IPR000792">
    <property type="entry name" value="Tscrpt_reg_LuxR_C"/>
</dbReference>
<dbReference type="Pfam" id="PF00196">
    <property type="entry name" value="GerE"/>
    <property type="match status" value="1"/>
</dbReference>
<feature type="domain" description="HTH luxR-type" evidence="4">
    <location>
        <begin position="868"/>
        <end position="933"/>
    </location>
</feature>
<dbReference type="CDD" id="cd06170">
    <property type="entry name" value="LuxR_C_like"/>
    <property type="match status" value="1"/>
</dbReference>
<dbReference type="GO" id="GO:0003677">
    <property type="term" value="F:DNA binding"/>
    <property type="evidence" value="ECO:0007669"/>
    <property type="project" value="UniProtKB-KW"/>
</dbReference>
<dbReference type="SUPFAM" id="SSF48452">
    <property type="entry name" value="TPR-like"/>
    <property type="match status" value="1"/>
</dbReference>
<sequence>MDYFTVKEAAEKWGITSRMVNYYCSEGRVEGAEKKGNLWLIPQDSKKPSPGRKLVGEGFLEVSCTAENDLMPDLAIKRTAQITETKLCLPRLSKNIVQRKNIEKRLGLLPECKLALVSAPAGYGKTTAVVNFLENSDVRYAWLSIDETDNDPVRFWNYIKASLAQCLKDEEILKDVSVNAELVTSNITVDLMINIFSGIPENIVLVIDDYHLIHNSSILKSVEYFVKYLPHKLGMIILSRQENEELSRLCSKETVISLGIRDLSFSLKETNEFFLQRAIRLTEEDIALLDKNIEGWAAGLVAASFSLKESQSICTSVKGFSAKDRNITGLLEQEVFRECPDAVREFFVHTSFLDKLSGSLCAWVTGNAQSAKLLRTLSRTNSFIIPLDREDEWFRYHHLFQEFLMSKLLEEGFSSRSTLYNHAGQWYQEHGFIRDAINCYLKAEEYEKAFPLVWDIYLSLTQSGEYSTWRNWMESIPEELSESDVQACTGLSWVFSMENQLDKAEKWAGKAQICLDRIKDGLQPAEKEFLEANITMARANTAVFRMDAAAVLLYYRKVYDLKLYTPIVVGEMNPGEPYLIKTAYGFKGRMSRVCEVYESIIEDAPRVLGNFSAYFSVVLAEFQYERGDLDAVYNTLVKSMGRITGLKNPGIIIPCFITLAKLKKARGDLDGALNIIESGRAILENRKNVWSYFFDVFTAGLFISKGDADSAAKWIATNRLGVFDAISASREFEYFVFTRYLILINRLDEAQILLSRLVDFSIMENRLGSQIEALCLSAICSNRLGETSNPMQALHRALKLGYEDGYAHTFVDEGQPMADLLANYRAWIRQTGNDQYDRYSRHLLKLTKENIRIHTAAALHDKAANSGEKPALSVLRDRELAVLKQLVEERSNQEIAEKLFISLRTVKHYNARIFEKLGVKNRLEAIIKARELGISI</sequence>
<keyword evidence="6" id="KW-1185">Reference proteome</keyword>
<dbReference type="GO" id="GO:0006355">
    <property type="term" value="P:regulation of DNA-templated transcription"/>
    <property type="evidence" value="ECO:0007669"/>
    <property type="project" value="InterPro"/>
</dbReference>
<dbReference type="Gene3D" id="3.40.50.300">
    <property type="entry name" value="P-loop containing nucleotide triphosphate hydrolases"/>
    <property type="match status" value="1"/>
</dbReference>
<dbReference type="SMART" id="SM00421">
    <property type="entry name" value="HTH_LUXR"/>
    <property type="match status" value="1"/>
</dbReference>
<dbReference type="PROSITE" id="PS50043">
    <property type="entry name" value="HTH_LUXR_2"/>
    <property type="match status" value="1"/>
</dbReference>
<dbReference type="Proteomes" id="UP000183954">
    <property type="component" value="Unassembled WGS sequence"/>
</dbReference>
<dbReference type="Pfam" id="PF17874">
    <property type="entry name" value="TPR_MalT"/>
    <property type="match status" value="1"/>
</dbReference>
<dbReference type="PANTHER" id="PTHR44688">
    <property type="entry name" value="DNA-BINDING TRANSCRIPTIONAL ACTIVATOR DEVR_DOSR"/>
    <property type="match status" value="1"/>
</dbReference>
<dbReference type="InterPro" id="IPR059106">
    <property type="entry name" value="WHD_MalT"/>
</dbReference>
<keyword evidence="2" id="KW-0238">DNA-binding</keyword>
<keyword evidence="1" id="KW-0805">Transcription regulation</keyword>
<dbReference type="Pfam" id="PF25873">
    <property type="entry name" value="WHD_MalT"/>
    <property type="match status" value="1"/>
</dbReference>
<dbReference type="InterPro" id="IPR011990">
    <property type="entry name" value="TPR-like_helical_dom_sf"/>
</dbReference>
<dbReference type="InterPro" id="IPR027417">
    <property type="entry name" value="P-loop_NTPase"/>
</dbReference>
<dbReference type="InterPro" id="IPR036388">
    <property type="entry name" value="WH-like_DNA-bd_sf"/>
</dbReference>
<evidence type="ECO:0000259" key="4">
    <source>
        <dbReference type="PROSITE" id="PS50043"/>
    </source>
</evidence>
<keyword evidence="3" id="KW-0804">Transcription</keyword>
<evidence type="ECO:0000313" key="6">
    <source>
        <dbReference type="Proteomes" id="UP000183954"/>
    </source>
</evidence>
<dbReference type="SUPFAM" id="SSF46894">
    <property type="entry name" value="C-terminal effector domain of the bipartite response regulators"/>
    <property type="match status" value="1"/>
</dbReference>
<gene>
    <name evidence="5" type="ORF">SAMN02746098_05324</name>
</gene>
<dbReference type="InterPro" id="IPR016032">
    <property type="entry name" value="Sig_transdc_resp-reg_C-effctor"/>
</dbReference>
<dbReference type="RefSeq" id="WP_073033582.1">
    <property type="nucleotide sequence ID" value="NZ_FQXJ01000045.1"/>
</dbReference>
<evidence type="ECO:0000256" key="2">
    <source>
        <dbReference type="ARBA" id="ARBA00023125"/>
    </source>
</evidence>
<name>A0A1M6HBD9_9FIRM</name>
<evidence type="ECO:0000313" key="5">
    <source>
        <dbReference type="EMBL" id="SHJ19558.1"/>
    </source>
</evidence>
<reference evidence="6" key="1">
    <citation type="submission" date="2016-11" db="EMBL/GenBank/DDBJ databases">
        <authorList>
            <person name="Varghese N."/>
            <person name="Submissions S."/>
        </authorList>
    </citation>
    <scope>NUCLEOTIDE SEQUENCE [LARGE SCALE GENOMIC DNA]</scope>
    <source>
        <strain evidence="6">DSM 15449</strain>
    </source>
</reference>
<protein>
    <submittedName>
        <fullName evidence="5">LuxR family transcriptional regulator, maltose regulon positive regulatory protein</fullName>
    </submittedName>
</protein>
<dbReference type="STRING" id="1121420.SAMN02746098_05324"/>
<dbReference type="PRINTS" id="PR00038">
    <property type="entry name" value="HTHLUXR"/>
</dbReference>
<evidence type="ECO:0000256" key="3">
    <source>
        <dbReference type="ARBA" id="ARBA00023163"/>
    </source>
</evidence>
<dbReference type="Gene3D" id="1.25.40.10">
    <property type="entry name" value="Tetratricopeptide repeat domain"/>
    <property type="match status" value="1"/>
</dbReference>
<organism evidence="5 6">
    <name type="scientific">Desulfosporosinus lacus DSM 15449</name>
    <dbReference type="NCBI Taxonomy" id="1121420"/>
    <lineage>
        <taxon>Bacteria</taxon>
        <taxon>Bacillati</taxon>
        <taxon>Bacillota</taxon>
        <taxon>Clostridia</taxon>
        <taxon>Eubacteriales</taxon>
        <taxon>Desulfitobacteriaceae</taxon>
        <taxon>Desulfosporosinus</taxon>
    </lineage>
</organism>
<dbReference type="SUPFAM" id="SSF52540">
    <property type="entry name" value="P-loop containing nucleoside triphosphate hydrolases"/>
    <property type="match status" value="1"/>
</dbReference>
<dbReference type="PANTHER" id="PTHR44688:SF16">
    <property type="entry name" value="DNA-BINDING TRANSCRIPTIONAL ACTIVATOR DEVR_DOSR"/>
    <property type="match status" value="1"/>
</dbReference>
<proteinExistence type="predicted"/>